<dbReference type="OrthoDB" id="3501153at2759"/>
<dbReference type="KEGG" id="pfy:PFICI_03672"/>
<gene>
    <name evidence="3" type="ORF">PFICI_03672</name>
</gene>
<keyword evidence="4" id="KW-1185">Reference proteome</keyword>
<organism evidence="3 4">
    <name type="scientific">Pestalotiopsis fici (strain W106-1 / CGMCC3.15140)</name>
    <dbReference type="NCBI Taxonomy" id="1229662"/>
    <lineage>
        <taxon>Eukaryota</taxon>
        <taxon>Fungi</taxon>
        <taxon>Dikarya</taxon>
        <taxon>Ascomycota</taxon>
        <taxon>Pezizomycotina</taxon>
        <taxon>Sordariomycetes</taxon>
        <taxon>Xylariomycetidae</taxon>
        <taxon>Amphisphaeriales</taxon>
        <taxon>Sporocadaceae</taxon>
        <taxon>Pestalotiopsis</taxon>
    </lineage>
</organism>
<feature type="compositionally biased region" description="Polar residues" evidence="1">
    <location>
        <begin position="1"/>
        <end position="19"/>
    </location>
</feature>
<sequence>MYPRTSVTKKYEPLSTTDSEQSEYGPPVPIRASTPWVRPFKYIFIGLILAFSFMLGVIVMYYSAPASGVCSALPHDSAEVNKVEHHCGKSREEALAMGCEFDYLSGLWLPKACSRSYEAEFISMPGTGFYATAGADLDDGLGPNLTELPFGTPYYTTRLHHVTHCLLLWLRNNDDKDGIPVAYNAMGLHHQSHCAQMILGMQGKGPKALWEVAVRGEIYTQSC</sequence>
<dbReference type="EMBL" id="KI912110">
    <property type="protein sequence ID" value="ETS85647.1"/>
    <property type="molecule type" value="Genomic_DNA"/>
</dbReference>
<dbReference type="GeneID" id="19268685"/>
<protein>
    <submittedName>
        <fullName evidence="3">Uncharacterized protein</fullName>
    </submittedName>
</protein>
<dbReference type="HOGENOM" id="CLU_066042_4_1_1"/>
<dbReference type="InParanoid" id="W3XJL1"/>
<dbReference type="PANTHER" id="PTHR35896">
    <property type="entry name" value="IG-LIKE DOMAIN-CONTAINING PROTEIN"/>
    <property type="match status" value="1"/>
</dbReference>
<dbReference type="AlphaFoldDB" id="W3XJL1"/>
<feature type="transmembrane region" description="Helical" evidence="2">
    <location>
        <begin position="42"/>
        <end position="64"/>
    </location>
</feature>
<dbReference type="PANTHER" id="PTHR35896:SF3">
    <property type="entry name" value="MAJOR FACILITATOR SUPERFAMILY TRANSPORTER"/>
    <property type="match status" value="1"/>
</dbReference>
<keyword evidence="2" id="KW-0812">Transmembrane</keyword>
<keyword evidence="2" id="KW-1133">Transmembrane helix</keyword>
<feature type="region of interest" description="Disordered" evidence="1">
    <location>
        <begin position="1"/>
        <end position="26"/>
    </location>
</feature>
<name>W3XJL1_PESFW</name>
<reference evidence="4" key="1">
    <citation type="journal article" date="2015" name="BMC Genomics">
        <title>Genomic and transcriptomic analysis of the endophytic fungus Pestalotiopsis fici reveals its lifestyle and high potential for synthesis of natural products.</title>
        <authorList>
            <person name="Wang X."/>
            <person name="Zhang X."/>
            <person name="Liu L."/>
            <person name="Xiang M."/>
            <person name="Wang W."/>
            <person name="Sun X."/>
            <person name="Che Y."/>
            <person name="Guo L."/>
            <person name="Liu G."/>
            <person name="Guo L."/>
            <person name="Wang C."/>
            <person name="Yin W.B."/>
            <person name="Stadler M."/>
            <person name="Zhang X."/>
            <person name="Liu X."/>
        </authorList>
    </citation>
    <scope>NUCLEOTIDE SEQUENCE [LARGE SCALE GENOMIC DNA]</scope>
    <source>
        <strain evidence="4">W106-1 / CGMCC3.15140</strain>
    </source>
</reference>
<dbReference type="RefSeq" id="XP_007830444.1">
    <property type="nucleotide sequence ID" value="XM_007832253.1"/>
</dbReference>
<evidence type="ECO:0000313" key="3">
    <source>
        <dbReference type="EMBL" id="ETS85647.1"/>
    </source>
</evidence>
<evidence type="ECO:0000313" key="4">
    <source>
        <dbReference type="Proteomes" id="UP000030651"/>
    </source>
</evidence>
<accession>W3XJL1</accession>
<keyword evidence="2" id="KW-0472">Membrane</keyword>
<dbReference type="Proteomes" id="UP000030651">
    <property type="component" value="Unassembled WGS sequence"/>
</dbReference>
<evidence type="ECO:0000256" key="2">
    <source>
        <dbReference type="SAM" id="Phobius"/>
    </source>
</evidence>
<evidence type="ECO:0000256" key="1">
    <source>
        <dbReference type="SAM" id="MobiDB-lite"/>
    </source>
</evidence>
<dbReference type="InterPro" id="IPR053008">
    <property type="entry name" value="Phomopsin_biosynth_assoc"/>
</dbReference>
<proteinExistence type="predicted"/>